<dbReference type="UniPathway" id="UPA00042">
    <property type="reaction ID" value="UER00497"/>
</dbReference>
<dbReference type="Gene3D" id="2.40.37.10">
    <property type="entry name" value="Lyase, Ornithine Decarboxylase, Chain A, domain 1"/>
    <property type="match status" value="1"/>
</dbReference>
<dbReference type="Gene3D" id="3.20.20.10">
    <property type="entry name" value="Alanine racemase"/>
    <property type="match status" value="1"/>
</dbReference>
<evidence type="ECO:0000256" key="2">
    <source>
        <dbReference type="ARBA" id="ARBA00001933"/>
    </source>
</evidence>
<evidence type="ECO:0000256" key="5">
    <source>
        <dbReference type="HAMAP-Rule" id="MF_01201"/>
    </source>
</evidence>
<protein>
    <recommendedName>
        <fullName evidence="5">Alanine racemase</fullName>
        <ecNumber evidence="5">5.1.1.1</ecNumber>
    </recommendedName>
</protein>
<dbReference type="EMBL" id="JACNIG010000142">
    <property type="protein sequence ID" value="MBC8431410.1"/>
    <property type="molecule type" value="Genomic_DNA"/>
</dbReference>
<feature type="domain" description="Alanine racemase C-terminal" evidence="8">
    <location>
        <begin position="256"/>
        <end position="384"/>
    </location>
</feature>
<feature type="modified residue" description="N6-(pyridoxal phosphate)lysine" evidence="5 6">
    <location>
        <position position="37"/>
    </location>
</feature>
<feature type="active site" description="Proton acceptor; specific for L-alanine" evidence="5">
    <location>
        <position position="277"/>
    </location>
</feature>
<feature type="binding site" evidence="5 7">
    <location>
        <position position="325"/>
    </location>
    <ligand>
        <name>substrate</name>
    </ligand>
</feature>
<dbReference type="InterPro" id="IPR000821">
    <property type="entry name" value="Ala_racemase"/>
</dbReference>
<dbReference type="SUPFAM" id="SSF50621">
    <property type="entry name" value="Alanine racemase C-terminal domain-like"/>
    <property type="match status" value="1"/>
</dbReference>
<evidence type="ECO:0000313" key="9">
    <source>
        <dbReference type="EMBL" id="MBC8431410.1"/>
    </source>
</evidence>
<dbReference type="Proteomes" id="UP000605201">
    <property type="component" value="Unassembled WGS sequence"/>
</dbReference>
<dbReference type="GO" id="GO:0009252">
    <property type="term" value="P:peptidoglycan biosynthetic process"/>
    <property type="evidence" value="ECO:0007669"/>
    <property type="project" value="TreeGrafter"/>
</dbReference>
<dbReference type="EC" id="5.1.1.1" evidence="5"/>
<name>A0A8J6NXC7_9BACT</name>
<evidence type="ECO:0000259" key="8">
    <source>
        <dbReference type="SMART" id="SM01005"/>
    </source>
</evidence>
<dbReference type="SMART" id="SM01005">
    <property type="entry name" value="Ala_racemase_C"/>
    <property type="match status" value="1"/>
</dbReference>
<comment type="similarity">
    <text evidence="5">Belongs to the alanine racemase family.</text>
</comment>
<evidence type="ECO:0000313" key="10">
    <source>
        <dbReference type="Proteomes" id="UP000605201"/>
    </source>
</evidence>
<comment type="function">
    <text evidence="5">Catalyzes the interconversion of L-alanine and D-alanine. May also act on other amino acids.</text>
</comment>
<dbReference type="InterPro" id="IPR011079">
    <property type="entry name" value="Ala_racemase_C"/>
</dbReference>
<reference evidence="9 10" key="1">
    <citation type="submission" date="2020-08" db="EMBL/GenBank/DDBJ databases">
        <title>Bridging the membrane lipid divide: bacteria of the FCB group superphylum have the potential to synthesize archaeal ether lipids.</title>
        <authorList>
            <person name="Villanueva L."/>
            <person name="Von Meijenfeldt F.A.B."/>
            <person name="Westbye A.B."/>
            <person name="Yadav S."/>
            <person name="Hopmans E.C."/>
            <person name="Dutilh B.E."/>
            <person name="Sinninghe Damste J.S."/>
        </authorList>
    </citation>
    <scope>NUCLEOTIDE SEQUENCE [LARGE SCALE GENOMIC DNA]</scope>
    <source>
        <strain evidence="9">NIOZ-UU17</strain>
    </source>
</reference>
<evidence type="ECO:0000256" key="7">
    <source>
        <dbReference type="PIRSR" id="PIRSR600821-52"/>
    </source>
</evidence>
<comment type="pathway">
    <text evidence="5">Amino-acid biosynthesis; D-alanine biosynthesis; D-alanine from L-alanine: step 1/1.</text>
</comment>
<evidence type="ECO:0000256" key="6">
    <source>
        <dbReference type="PIRSR" id="PIRSR600821-50"/>
    </source>
</evidence>
<evidence type="ECO:0000256" key="1">
    <source>
        <dbReference type="ARBA" id="ARBA00000316"/>
    </source>
</evidence>
<dbReference type="InterPro" id="IPR029066">
    <property type="entry name" value="PLP-binding_barrel"/>
</dbReference>
<dbReference type="FunFam" id="3.20.20.10:FF:000002">
    <property type="entry name" value="Alanine racemase"/>
    <property type="match status" value="1"/>
</dbReference>
<accession>A0A8J6NXC7</accession>
<comment type="cofactor">
    <cofactor evidence="2 5 6">
        <name>pyridoxal 5'-phosphate</name>
        <dbReference type="ChEBI" id="CHEBI:597326"/>
    </cofactor>
</comment>
<evidence type="ECO:0000256" key="4">
    <source>
        <dbReference type="ARBA" id="ARBA00023235"/>
    </source>
</evidence>
<dbReference type="CDD" id="cd00430">
    <property type="entry name" value="PLPDE_III_AR"/>
    <property type="match status" value="1"/>
</dbReference>
<keyword evidence="4 5" id="KW-0413">Isomerase</keyword>
<dbReference type="Pfam" id="PF00842">
    <property type="entry name" value="Ala_racemase_C"/>
    <property type="match status" value="1"/>
</dbReference>
<dbReference type="HAMAP" id="MF_01201">
    <property type="entry name" value="Ala_racemase"/>
    <property type="match status" value="1"/>
</dbReference>
<dbReference type="InterPro" id="IPR020622">
    <property type="entry name" value="Ala_racemase_pyridoxalP-BS"/>
</dbReference>
<dbReference type="GO" id="GO:0005829">
    <property type="term" value="C:cytosol"/>
    <property type="evidence" value="ECO:0007669"/>
    <property type="project" value="TreeGrafter"/>
</dbReference>
<dbReference type="SUPFAM" id="SSF51419">
    <property type="entry name" value="PLP-binding barrel"/>
    <property type="match status" value="1"/>
</dbReference>
<dbReference type="PRINTS" id="PR00992">
    <property type="entry name" value="ALARACEMASE"/>
</dbReference>
<gene>
    <name evidence="9" type="primary">alr</name>
    <name evidence="9" type="ORF">H8D96_05780</name>
</gene>
<comment type="catalytic activity">
    <reaction evidence="1 5">
        <text>L-alanine = D-alanine</text>
        <dbReference type="Rhea" id="RHEA:20249"/>
        <dbReference type="ChEBI" id="CHEBI:57416"/>
        <dbReference type="ChEBI" id="CHEBI:57972"/>
        <dbReference type="EC" id="5.1.1.1"/>
    </reaction>
</comment>
<dbReference type="InterPro" id="IPR001608">
    <property type="entry name" value="Ala_racemase_N"/>
</dbReference>
<dbReference type="PANTHER" id="PTHR30511:SF0">
    <property type="entry name" value="ALANINE RACEMASE, CATABOLIC-RELATED"/>
    <property type="match status" value="1"/>
</dbReference>
<keyword evidence="3 5" id="KW-0663">Pyridoxal phosphate</keyword>
<comment type="caution">
    <text evidence="9">The sequence shown here is derived from an EMBL/GenBank/DDBJ whole genome shotgun (WGS) entry which is preliminary data.</text>
</comment>
<dbReference type="Pfam" id="PF01168">
    <property type="entry name" value="Ala_racemase_N"/>
    <property type="match status" value="1"/>
</dbReference>
<dbReference type="GO" id="GO:0008784">
    <property type="term" value="F:alanine racemase activity"/>
    <property type="evidence" value="ECO:0007669"/>
    <property type="project" value="UniProtKB-UniRule"/>
</dbReference>
<organism evidence="9 10">
    <name type="scientific">Candidatus Desulfatibia vada</name>
    <dbReference type="NCBI Taxonomy" id="2841696"/>
    <lineage>
        <taxon>Bacteria</taxon>
        <taxon>Pseudomonadati</taxon>
        <taxon>Thermodesulfobacteriota</taxon>
        <taxon>Desulfobacteria</taxon>
        <taxon>Desulfobacterales</taxon>
        <taxon>Desulfobacterales incertae sedis</taxon>
        <taxon>Candidatus Desulfatibia</taxon>
    </lineage>
</organism>
<dbReference type="NCBIfam" id="TIGR00492">
    <property type="entry name" value="alr"/>
    <property type="match status" value="1"/>
</dbReference>
<proteinExistence type="inferred from homology"/>
<evidence type="ECO:0000256" key="3">
    <source>
        <dbReference type="ARBA" id="ARBA00022898"/>
    </source>
</evidence>
<dbReference type="PROSITE" id="PS00395">
    <property type="entry name" value="ALANINE_RACEMASE"/>
    <property type="match status" value="1"/>
</dbReference>
<sequence length="385" mass="41400">MDTPLIWAEIDLKAIAQNVRALRRITNSEARLMAVVKANAYGHGVIEVARRALESGADVLGVARLNEGIELRKAGFDAPTLIFGYTPPALAKKLLEFDLTQTVWSYQTAAALSDAVAARKALKVHLKVDSGMGRLGLLPDCCRLPALDAHSTAKALGEVEAIASLAGLQLEGVYTHFAAADSADKSYAGKQFEIFAEFLDEIRKAGLDIPVCHAANSAAIIDMPETHLDMVRAGISIYGLYPSDEVDKDRIALQPAMALKSRVVHLKKVPAGFKVSYGMTHETSKPTTIASVPVGYADGFSRLLSSRGHMLVGGRRAPILGRVCMDTTMLDVGHVPGIDLEDEVVILGRQQNASITADEIAASLDTINYEIVSSLTARIPRIYLK</sequence>
<feature type="binding site" evidence="5 7">
    <location>
        <position position="134"/>
    </location>
    <ligand>
        <name>substrate</name>
    </ligand>
</feature>
<dbReference type="InterPro" id="IPR009006">
    <property type="entry name" value="Ala_racemase/Decarboxylase_C"/>
</dbReference>
<dbReference type="GO" id="GO:0030170">
    <property type="term" value="F:pyridoxal phosphate binding"/>
    <property type="evidence" value="ECO:0007669"/>
    <property type="project" value="UniProtKB-UniRule"/>
</dbReference>
<dbReference type="AlphaFoldDB" id="A0A8J6NXC7"/>
<feature type="active site" description="Proton acceptor; specific for D-alanine" evidence="5">
    <location>
        <position position="37"/>
    </location>
</feature>
<dbReference type="GO" id="GO:0030632">
    <property type="term" value="P:D-alanine biosynthetic process"/>
    <property type="evidence" value="ECO:0007669"/>
    <property type="project" value="UniProtKB-UniRule"/>
</dbReference>
<dbReference type="PANTHER" id="PTHR30511">
    <property type="entry name" value="ALANINE RACEMASE"/>
    <property type="match status" value="1"/>
</dbReference>